<evidence type="ECO:0000256" key="1">
    <source>
        <dbReference type="SAM" id="SignalP"/>
    </source>
</evidence>
<dbReference type="Pfam" id="PF20032">
    <property type="entry name" value="ADYC"/>
    <property type="match status" value="1"/>
</dbReference>
<feature type="domain" description="ADYC" evidence="2">
    <location>
        <begin position="224"/>
        <end position="430"/>
    </location>
</feature>
<protein>
    <recommendedName>
        <fullName evidence="2">ADYC domain-containing protein</fullName>
    </recommendedName>
</protein>
<dbReference type="InterPro" id="IPR045426">
    <property type="entry name" value="ADYC"/>
</dbReference>
<organism evidence="3 4">
    <name type="scientific">Melittangium boletus DSM 14713</name>
    <dbReference type="NCBI Taxonomy" id="1294270"/>
    <lineage>
        <taxon>Bacteria</taxon>
        <taxon>Pseudomonadati</taxon>
        <taxon>Myxococcota</taxon>
        <taxon>Myxococcia</taxon>
        <taxon>Myxococcales</taxon>
        <taxon>Cystobacterineae</taxon>
        <taxon>Archangiaceae</taxon>
        <taxon>Melittangium</taxon>
    </lineage>
</organism>
<dbReference type="RefSeq" id="WP_095978833.1">
    <property type="nucleotide sequence ID" value="NZ_CP022163.1"/>
</dbReference>
<evidence type="ECO:0000313" key="4">
    <source>
        <dbReference type="Proteomes" id="UP000217289"/>
    </source>
</evidence>
<gene>
    <name evidence="3" type="ORF">MEBOL_003836</name>
</gene>
<keyword evidence="4" id="KW-1185">Reference proteome</keyword>
<dbReference type="OrthoDB" id="8066319at2"/>
<dbReference type="EMBL" id="CP022163">
    <property type="protein sequence ID" value="ATB30375.1"/>
    <property type="molecule type" value="Genomic_DNA"/>
</dbReference>
<name>A0A250IF40_9BACT</name>
<dbReference type="AlphaFoldDB" id="A0A250IF40"/>
<accession>A0A250IF40</accession>
<sequence>MPPLSTRLLFPFCLGASLGLFAACQGEPPALQETSAWTTRSFAQDEEGWPTQGRLLHGSELESVSFLKAAFEDTGELIQDLRLEKGELVGEVTYRDDSGSPVLSTCAVTPTTGVNRNCGFSWKGVGSCTPQSSVHLGAGGCGLGTCSGNAVLRVCPGTQPCVSANAIASGDNGCNGSLCPDVTFTCPASGTYTVLAGAWMAGQPWSARVEASSGKFPARRVLRGAELIGARLFGTSVKNPQHDDMTVVIEDVLNANQVVDEGRSPPTWWDGSGNTFLYKMKMKRQDEWVTCSNVNGGPNSDWMVPVSGVYDEDTGARDTSDPTRFTLGCHHDVIAKCYRWGYQPWKDGLNPGGTGNMGDAHAVCTRMARADYCGNGGTQTQEGTHITFWDHQVNPTVFTRPDADDILPQEIFEAGWNRSGAVCLSHARWKTLPPPPIGCPLIAPSLLPDGSIAGDCKPGEKWHNDVLCPTVCNTPEEALNYEPSTSPIRLFNHSAIHGADGGTPSDGGVPTP</sequence>
<evidence type="ECO:0000313" key="3">
    <source>
        <dbReference type="EMBL" id="ATB30375.1"/>
    </source>
</evidence>
<dbReference type="KEGG" id="mbd:MEBOL_003836"/>
<feature type="chain" id="PRO_5013055261" description="ADYC domain-containing protein" evidence="1">
    <location>
        <begin position="23"/>
        <end position="512"/>
    </location>
</feature>
<feature type="signal peptide" evidence="1">
    <location>
        <begin position="1"/>
        <end position="22"/>
    </location>
</feature>
<keyword evidence="1" id="KW-0732">Signal</keyword>
<evidence type="ECO:0000259" key="2">
    <source>
        <dbReference type="Pfam" id="PF20032"/>
    </source>
</evidence>
<proteinExistence type="predicted"/>
<dbReference type="Proteomes" id="UP000217289">
    <property type="component" value="Chromosome"/>
</dbReference>
<reference evidence="3 4" key="1">
    <citation type="submission" date="2017-06" db="EMBL/GenBank/DDBJ databases">
        <authorList>
            <person name="Kim H.J."/>
            <person name="Triplett B.A."/>
        </authorList>
    </citation>
    <scope>NUCLEOTIDE SEQUENCE [LARGE SCALE GENOMIC DNA]</scope>
    <source>
        <strain evidence="3 4">DSM 14713</strain>
    </source>
</reference>
<dbReference type="PROSITE" id="PS51257">
    <property type="entry name" value="PROKAR_LIPOPROTEIN"/>
    <property type="match status" value="1"/>
</dbReference>